<protein>
    <submittedName>
        <fullName evidence="2">FkbM family methyltransferase</fullName>
    </submittedName>
</protein>
<dbReference type="RefSeq" id="WP_149353450.1">
    <property type="nucleotide sequence ID" value="NZ_VTRV01000141.1"/>
</dbReference>
<dbReference type="CDD" id="cd02440">
    <property type="entry name" value="AdoMet_MTases"/>
    <property type="match status" value="1"/>
</dbReference>
<keyword evidence="2" id="KW-0489">Methyltransferase</keyword>
<dbReference type="InterPro" id="IPR006342">
    <property type="entry name" value="FkbM_mtfrase"/>
</dbReference>
<sequence length="286" mass="31740">MAIEDVAFWNGDGVAARLLIAYARRVPPHPFKIRWFRWMARHVFPMGLRVVNRAGVRMRVDPLDYIGHEICFSKAYEPRSIALAARLMSDGGTFLDVGANFGLYTCTVAALPGVRCIAVDAAASALDKLQRNLALSPDANVQVVTAALGDKRGIVRIETPVVDNLGTTRVASATSVDVPQSNFVAETTLDEVLRCVRADRIKLMKIDVEGYELTVFKGMDLNAPYRPEHILMEYSDRIVTETANLRACYELLSANGYEAFSVADEPFLGVLPLPEENLWWRHRDAG</sequence>
<dbReference type="InterPro" id="IPR052514">
    <property type="entry name" value="SAM-dependent_MTase"/>
</dbReference>
<dbReference type="Gene3D" id="3.40.50.150">
    <property type="entry name" value="Vaccinia Virus protein VP39"/>
    <property type="match status" value="1"/>
</dbReference>
<comment type="caution">
    <text evidence="2">The sequence shown here is derived from an EMBL/GenBank/DDBJ whole genome shotgun (WGS) entry which is preliminary data.</text>
</comment>
<keyword evidence="2" id="KW-0808">Transferase</keyword>
<dbReference type="InterPro" id="IPR029063">
    <property type="entry name" value="SAM-dependent_MTases_sf"/>
</dbReference>
<keyword evidence="3" id="KW-1185">Reference proteome</keyword>
<organism evidence="2 3">
    <name type="scientific">Cognatilysobacter lacus</name>
    <dbReference type="NCBI Taxonomy" id="1643323"/>
    <lineage>
        <taxon>Bacteria</taxon>
        <taxon>Pseudomonadati</taxon>
        <taxon>Pseudomonadota</taxon>
        <taxon>Gammaproteobacteria</taxon>
        <taxon>Lysobacterales</taxon>
        <taxon>Lysobacteraceae</taxon>
        <taxon>Cognatilysobacter</taxon>
    </lineage>
</organism>
<evidence type="ECO:0000313" key="3">
    <source>
        <dbReference type="Proteomes" id="UP000323164"/>
    </source>
</evidence>
<proteinExistence type="predicted"/>
<dbReference type="PANTHER" id="PTHR34203">
    <property type="entry name" value="METHYLTRANSFERASE, FKBM FAMILY PROTEIN"/>
    <property type="match status" value="1"/>
</dbReference>
<reference evidence="2 3" key="1">
    <citation type="submission" date="2019-08" db="EMBL/GenBank/DDBJ databases">
        <title>Draft genome sequence of Lysobacter sp. UKS-15.</title>
        <authorList>
            <person name="Im W.-T."/>
        </authorList>
    </citation>
    <scope>NUCLEOTIDE SEQUENCE [LARGE SCALE GENOMIC DNA]</scope>
    <source>
        <strain evidence="2 3">UKS-15</strain>
    </source>
</reference>
<name>A0A5D8YX53_9GAMM</name>
<dbReference type="SUPFAM" id="SSF53335">
    <property type="entry name" value="S-adenosyl-L-methionine-dependent methyltransferases"/>
    <property type="match status" value="1"/>
</dbReference>
<feature type="domain" description="Methyltransferase FkbM" evidence="1">
    <location>
        <begin position="96"/>
        <end position="258"/>
    </location>
</feature>
<dbReference type="OrthoDB" id="9814604at2"/>
<accession>A0A5D8YX53</accession>
<dbReference type="Pfam" id="PF05050">
    <property type="entry name" value="Methyltransf_21"/>
    <property type="match status" value="1"/>
</dbReference>
<dbReference type="AlphaFoldDB" id="A0A5D8YX53"/>
<dbReference type="Proteomes" id="UP000323164">
    <property type="component" value="Unassembled WGS sequence"/>
</dbReference>
<dbReference type="EMBL" id="VTRV01000141">
    <property type="protein sequence ID" value="TZF87298.1"/>
    <property type="molecule type" value="Genomic_DNA"/>
</dbReference>
<evidence type="ECO:0000313" key="2">
    <source>
        <dbReference type="EMBL" id="TZF87298.1"/>
    </source>
</evidence>
<dbReference type="NCBIfam" id="TIGR01444">
    <property type="entry name" value="fkbM_fam"/>
    <property type="match status" value="1"/>
</dbReference>
<gene>
    <name evidence="2" type="ORF">FW784_11320</name>
</gene>
<dbReference type="GO" id="GO:0032259">
    <property type="term" value="P:methylation"/>
    <property type="evidence" value="ECO:0007669"/>
    <property type="project" value="UniProtKB-KW"/>
</dbReference>
<dbReference type="GO" id="GO:0008168">
    <property type="term" value="F:methyltransferase activity"/>
    <property type="evidence" value="ECO:0007669"/>
    <property type="project" value="UniProtKB-KW"/>
</dbReference>
<evidence type="ECO:0000259" key="1">
    <source>
        <dbReference type="Pfam" id="PF05050"/>
    </source>
</evidence>
<dbReference type="PANTHER" id="PTHR34203:SF15">
    <property type="entry name" value="SLL1173 PROTEIN"/>
    <property type="match status" value="1"/>
</dbReference>